<comment type="similarity">
    <text evidence="1 5">Belongs to the antibiotic N-acetyltransferase family.</text>
</comment>
<dbReference type="PANTHER" id="PTHR11104:SF0">
    <property type="entry name" value="SPBETA PROPHAGE-DERIVED AMINOGLYCOSIDE N(3')-ACETYLTRANSFERASE-LIKE PROTEIN YOKD"/>
    <property type="match status" value="1"/>
</dbReference>
<dbReference type="EMBL" id="CP101740">
    <property type="protein sequence ID" value="UUL81745.1"/>
    <property type="molecule type" value="Genomic_DNA"/>
</dbReference>
<evidence type="ECO:0000256" key="3">
    <source>
        <dbReference type="ARBA" id="ARBA00022679"/>
    </source>
</evidence>
<comment type="catalytic activity">
    <reaction evidence="5">
        <text>a 2-deoxystreptamine antibiotic + acetyl-CoA = an N(3)-acetyl-2-deoxystreptamine antibiotic + CoA + H(+)</text>
        <dbReference type="Rhea" id="RHEA:12665"/>
        <dbReference type="ChEBI" id="CHEBI:15378"/>
        <dbReference type="ChEBI" id="CHEBI:57287"/>
        <dbReference type="ChEBI" id="CHEBI:57288"/>
        <dbReference type="ChEBI" id="CHEBI:57921"/>
        <dbReference type="ChEBI" id="CHEBI:77452"/>
        <dbReference type="EC" id="2.3.1.81"/>
    </reaction>
</comment>
<dbReference type="EC" id="2.3.1.-" evidence="5"/>
<evidence type="ECO:0000313" key="6">
    <source>
        <dbReference type="EMBL" id="UUL81745.1"/>
    </source>
</evidence>
<keyword evidence="3 5" id="KW-0808">Transferase</keyword>
<proteinExistence type="inferred from homology"/>
<keyword evidence="7" id="KW-1185">Reference proteome</keyword>
<evidence type="ECO:0000313" key="7">
    <source>
        <dbReference type="Proteomes" id="UP001058533"/>
    </source>
</evidence>
<accession>A0ABY5L467</accession>
<dbReference type="RefSeq" id="WP_256505469.1">
    <property type="nucleotide sequence ID" value="NZ_CP101740.1"/>
</dbReference>
<protein>
    <recommendedName>
        <fullName evidence="2 5">Aminoglycoside N(3)-acetyltransferase</fullName>
        <ecNumber evidence="5">2.3.1.-</ecNumber>
    </recommendedName>
</protein>
<dbReference type="SUPFAM" id="SSF110710">
    <property type="entry name" value="TTHA0583/YokD-like"/>
    <property type="match status" value="1"/>
</dbReference>
<sequence>MARDLTALGLDPGAIVMAHVGFRSVGRCINGADTLIAAIRQAIGSEGTLVVATDWHAPYLEDDLLDDSGRVPAEWREHISPFDPATSRSMRDNGVFAEWMRTTRGAVRSRNPNCSVAAIGARAEWLIADQPLDYGYGPGSPLAKLLEAGGSVAMIGAPGISMTLLHHAENLADVRGKIILREEIPYATPEGTVWRMNEEYESSDAIVPGFSDDYFDDILADFVTTGQARAGKVGDADTLLIDARAIVAFATGWIERAVAAQRPPN</sequence>
<dbReference type="InterPro" id="IPR003679">
    <property type="entry name" value="Amioglycoside_AcTrfase"/>
</dbReference>
<evidence type="ECO:0000256" key="4">
    <source>
        <dbReference type="ARBA" id="ARBA00023315"/>
    </source>
</evidence>
<dbReference type="PANTHER" id="PTHR11104">
    <property type="entry name" value="AMINOGLYCOSIDE N3-ACETYLTRANSFERASE"/>
    <property type="match status" value="1"/>
</dbReference>
<evidence type="ECO:0000256" key="2">
    <source>
        <dbReference type="ARBA" id="ARBA00012882"/>
    </source>
</evidence>
<evidence type="ECO:0000256" key="1">
    <source>
        <dbReference type="ARBA" id="ARBA00006383"/>
    </source>
</evidence>
<keyword evidence="4 5" id="KW-0012">Acyltransferase</keyword>
<name>A0ABY5L467_9SPHN</name>
<dbReference type="Pfam" id="PF02522">
    <property type="entry name" value="Antibiotic_NAT"/>
    <property type="match status" value="1"/>
</dbReference>
<organism evidence="6 7">
    <name type="scientific">Sphingomonas qomolangmaensis</name>
    <dbReference type="NCBI Taxonomy" id="2918765"/>
    <lineage>
        <taxon>Bacteria</taxon>
        <taxon>Pseudomonadati</taxon>
        <taxon>Pseudomonadota</taxon>
        <taxon>Alphaproteobacteria</taxon>
        <taxon>Sphingomonadales</taxon>
        <taxon>Sphingomonadaceae</taxon>
        <taxon>Sphingomonas</taxon>
    </lineage>
</organism>
<dbReference type="NCBIfam" id="NF033082">
    <property type="entry name" value="AAC_3"/>
    <property type="match status" value="1"/>
</dbReference>
<keyword evidence="5" id="KW-0046">Antibiotic resistance</keyword>
<dbReference type="InterPro" id="IPR028345">
    <property type="entry name" value="Antibiotic_NAT-like"/>
</dbReference>
<gene>
    <name evidence="6" type="primary">aac(3)</name>
    <name evidence="6" type="ORF">NMP03_11110</name>
</gene>
<reference evidence="6" key="1">
    <citation type="submission" date="2022-07" db="EMBL/GenBank/DDBJ databases">
        <title>Sphingomonas sp. nov., a novel bacterium isolated from the north slope of the Mount Everest.</title>
        <authorList>
            <person name="Cui X."/>
            <person name="Liu Y."/>
        </authorList>
    </citation>
    <scope>NUCLEOTIDE SEQUENCE</scope>
    <source>
        <strain evidence="6">S5-59</strain>
    </source>
</reference>
<dbReference type="Proteomes" id="UP001058533">
    <property type="component" value="Chromosome"/>
</dbReference>
<evidence type="ECO:0000256" key="5">
    <source>
        <dbReference type="RuleBase" id="RU365031"/>
    </source>
</evidence>